<dbReference type="Proteomes" id="UP000037997">
    <property type="component" value="Unassembled WGS sequence"/>
</dbReference>
<dbReference type="SUPFAM" id="SSF117130">
    <property type="entry name" value="CsrA-like"/>
    <property type="match status" value="1"/>
</dbReference>
<sequence>MLILSRKENESVTIGDDITIKIIGIDKGSVKIGFEAPPHLLILREELKMAILEENRKSLSHKEDNLNQLVGAKKKI</sequence>
<dbReference type="GO" id="GO:0044781">
    <property type="term" value="P:bacterial-type flagellum organization"/>
    <property type="evidence" value="ECO:0007669"/>
    <property type="project" value="UniProtKB-KW"/>
</dbReference>
<evidence type="ECO:0000313" key="7">
    <source>
        <dbReference type="EMBL" id="KPH51145.1"/>
    </source>
</evidence>
<accession>A0A0N0LS23</accession>
<keyword evidence="4 5" id="KW-0694">RNA-binding</keyword>
<dbReference type="RefSeq" id="WP_005020955.1">
    <property type="nucleotide sequence ID" value="NZ_CABKNZ010000044.1"/>
</dbReference>
<feature type="coiled-coil region" evidence="6">
    <location>
        <begin position="42"/>
        <end position="69"/>
    </location>
</feature>
<comment type="similarity">
    <text evidence="5">Belongs to the CsrA/RsmA family.</text>
</comment>
<dbReference type="GO" id="GO:0048027">
    <property type="term" value="F:mRNA 5'-UTR binding"/>
    <property type="evidence" value="ECO:0007669"/>
    <property type="project" value="UniProtKB-UniRule"/>
</dbReference>
<dbReference type="NCBIfam" id="TIGR00202">
    <property type="entry name" value="csrA"/>
    <property type="match status" value="1"/>
</dbReference>
<keyword evidence="5" id="KW-1005">Bacterial flagellum biogenesis</keyword>
<dbReference type="AlphaFoldDB" id="A0A0N0LS23"/>
<dbReference type="OrthoDB" id="9809061at2"/>
<dbReference type="PANTHER" id="PTHR34984">
    <property type="entry name" value="CARBON STORAGE REGULATOR"/>
    <property type="match status" value="1"/>
</dbReference>
<keyword evidence="6" id="KW-0175">Coiled coil</keyword>
<dbReference type="Pfam" id="PF02599">
    <property type="entry name" value="CsrA"/>
    <property type="match status" value="1"/>
</dbReference>
<evidence type="ECO:0000313" key="12">
    <source>
        <dbReference type="Proteomes" id="UP000255269"/>
    </source>
</evidence>
<gene>
    <name evidence="5 9" type="primary">csrA</name>
    <name evidence="8" type="ORF">HPU229334_03330</name>
    <name evidence="7" type="ORF">HPU229336_08800</name>
    <name evidence="9" type="ORF">NCTC13156_00610</name>
</gene>
<dbReference type="FunFam" id="2.60.40.4380:FF:000002">
    <property type="entry name" value="Translational regulator CsrA"/>
    <property type="match status" value="1"/>
</dbReference>
<protein>
    <recommendedName>
        <fullName evidence="5">Translational regulator CsrA</fullName>
    </recommendedName>
</protein>
<dbReference type="STRING" id="35818.HPU229336_08800"/>
<evidence type="ECO:0000256" key="4">
    <source>
        <dbReference type="ARBA" id="ARBA00022884"/>
    </source>
</evidence>
<keyword evidence="3 5" id="KW-0810">Translation regulation</keyword>
<keyword evidence="1 5" id="KW-0963">Cytoplasm</keyword>
<evidence type="ECO:0000313" key="10">
    <source>
        <dbReference type="Proteomes" id="UP000037800"/>
    </source>
</evidence>
<dbReference type="EMBL" id="JNUR01000007">
    <property type="protein sequence ID" value="KPH51145.1"/>
    <property type="molecule type" value="Genomic_DNA"/>
</dbReference>
<dbReference type="PANTHER" id="PTHR34984:SF1">
    <property type="entry name" value="CARBON STORAGE REGULATOR"/>
    <property type="match status" value="1"/>
</dbReference>
<evidence type="ECO:0000256" key="3">
    <source>
        <dbReference type="ARBA" id="ARBA00022845"/>
    </source>
</evidence>
<evidence type="ECO:0000256" key="2">
    <source>
        <dbReference type="ARBA" id="ARBA00022491"/>
    </source>
</evidence>
<dbReference type="GO" id="GO:0006402">
    <property type="term" value="P:mRNA catabolic process"/>
    <property type="evidence" value="ECO:0007669"/>
    <property type="project" value="InterPro"/>
</dbReference>
<proteinExistence type="inferred from homology"/>
<dbReference type="GeneID" id="93196691"/>
<dbReference type="GO" id="GO:1902208">
    <property type="term" value="P:regulation of bacterial-type flagellum assembly"/>
    <property type="evidence" value="ECO:0007669"/>
    <property type="project" value="UniProtKB-UniRule"/>
</dbReference>
<evidence type="ECO:0000256" key="1">
    <source>
        <dbReference type="ARBA" id="ARBA00022490"/>
    </source>
</evidence>
<dbReference type="EMBL" id="UGJF01000001">
    <property type="protein sequence ID" value="STQ87790.1"/>
    <property type="molecule type" value="Genomic_DNA"/>
</dbReference>
<dbReference type="GO" id="GO:0045947">
    <property type="term" value="P:negative regulation of translational initiation"/>
    <property type="evidence" value="ECO:0007669"/>
    <property type="project" value="UniProtKB-UniRule"/>
</dbReference>
<keyword evidence="2 5" id="KW-0678">Repressor</keyword>
<evidence type="ECO:0000313" key="8">
    <source>
        <dbReference type="EMBL" id="KPH56088.1"/>
    </source>
</evidence>
<dbReference type="PATRIC" id="fig|35818.10.peg.1738"/>
<evidence type="ECO:0000256" key="6">
    <source>
        <dbReference type="SAM" id="Coils"/>
    </source>
</evidence>
<comment type="function">
    <text evidence="5">A translational regulator that binds mRNA to regulate translation initiation and/or mRNA stability. Usually binds in the 5'-UTR at or near the Shine-Dalgarno sequence preventing ribosome-binding, thus repressing translation. Its main target seems to be the major flagellin gene, while its function is anatagonized by FliW.</text>
</comment>
<dbReference type="Gene3D" id="2.60.40.4380">
    <property type="entry name" value="Translational regulator CsrA"/>
    <property type="match status" value="1"/>
</dbReference>
<evidence type="ECO:0000256" key="5">
    <source>
        <dbReference type="HAMAP-Rule" id="MF_00167"/>
    </source>
</evidence>
<dbReference type="InterPro" id="IPR036107">
    <property type="entry name" value="CsrA_sf"/>
</dbReference>
<organism evidence="8 11">
    <name type="scientific">Helicobacter pullorum</name>
    <dbReference type="NCBI Taxonomy" id="35818"/>
    <lineage>
        <taxon>Bacteria</taxon>
        <taxon>Pseudomonadati</taxon>
        <taxon>Campylobacterota</taxon>
        <taxon>Epsilonproteobacteria</taxon>
        <taxon>Campylobacterales</taxon>
        <taxon>Helicobacteraceae</taxon>
        <taxon>Helicobacter</taxon>
    </lineage>
</organism>
<dbReference type="Proteomes" id="UP000255269">
    <property type="component" value="Unassembled WGS sequence"/>
</dbReference>
<dbReference type="GO" id="GO:0006109">
    <property type="term" value="P:regulation of carbohydrate metabolic process"/>
    <property type="evidence" value="ECO:0007669"/>
    <property type="project" value="InterPro"/>
</dbReference>
<comment type="subcellular location">
    <subcellularLocation>
        <location evidence="5">Cytoplasm</location>
    </subcellularLocation>
</comment>
<dbReference type="InterPro" id="IPR003751">
    <property type="entry name" value="CsrA"/>
</dbReference>
<evidence type="ECO:0000313" key="11">
    <source>
        <dbReference type="Proteomes" id="UP000037997"/>
    </source>
</evidence>
<dbReference type="EMBL" id="JNOC01000017">
    <property type="protein sequence ID" value="KPH56088.1"/>
    <property type="molecule type" value="Genomic_DNA"/>
</dbReference>
<dbReference type="GO" id="GO:0005829">
    <property type="term" value="C:cytosol"/>
    <property type="evidence" value="ECO:0007669"/>
    <property type="project" value="TreeGrafter"/>
</dbReference>
<dbReference type="Proteomes" id="UP000037800">
    <property type="component" value="Unassembled WGS sequence"/>
</dbReference>
<name>A0A0N0LS23_9HELI</name>
<dbReference type="HAMAP" id="MF_00167">
    <property type="entry name" value="CsrA"/>
    <property type="match status" value="1"/>
</dbReference>
<evidence type="ECO:0000313" key="9">
    <source>
        <dbReference type="EMBL" id="STQ87790.1"/>
    </source>
</evidence>
<reference evidence="10 11" key="1">
    <citation type="submission" date="2014-06" db="EMBL/GenBank/DDBJ databases">
        <title>Helicobacter pullorum isolates in fresh chicken meat - phenotypic and genotypic features.</title>
        <authorList>
            <person name="Borges V."/>
            <person name="Santos A."/>
            <person name="Correia C.B."/>
            <person name="Saraiva M."/>
            <person name="Menard A."/>
            <person name="Vieira L."/>
            <person name="Sampaio D.A."/>
            <person name="Gomes J.P."/>
            <person name="Oleastro M."/>
        </authorList>
    </citation>
    <scope>NUCLEOTIDE SEQUENCE [LARGE SCALE GENOMIC DNA]</scope>
    <source>
        <strain evidence="8 11">229334/12</strain>
        <strain evidence="7 10">229336/12</strain>
    </source>
</reference>
<comment type="subunit">
    <text evidence="5">Homodimer; the beta-strands of each monomer intercalate to form a hydrophobic core, while the alpha-helices form wings that extend away from the core.</text>
</comment>
<reference evidence="9 12" key="2">
    <citation type="submission" date="2018-06" db="EMBL/GenBank/DDBJ databases">
        <authorList>
            <consortium name="Pathogen Informatics"/>
            <person name="Doyle S."/>
        </authorList>
    </citation>
    <scope>NUCLEOTIDE SEQUENCE [LARGE SCALE GENOMIC DNA]</scope>
    <source>
        <strain evidence="9 12">NCTC13156</strain>
    </source>
</reference>